<dbReference type="EMBL" id="ML996167">
    <property type="protein sequence ID" value="KAF2733049.1"/>
    <property type="molecule type" value="Genomic_DNA"/>
</dbReference>
<dbReference type="InterPro" id="IPR017972">
    <property type="entry name" value="Cyt_P450_CS"/>
</dbReference>
<feature type="binding site" description="axial binding residue" evidence="8">
    <location>
        <position position="458"/>
    </location>
    <ligand>
        <name>heme</name>
        <dbReference type="ChEBI" id="CHEBI:30413"/>
    </ligand>
    <ligandPart>
        <name>Fe</name>
        <dbReference type="ChEBI" id="CHEBI:18248"/>
    </ligandPart>
</feature>
<evidence type="ECO:0000313" key="10">
    <source>
        <dbReference type="EMBL" id="KAF2733049.1"/>
    </source>
</evidence>
<organism evidence="10 11">
    <name type="scientific">Polyplosphaeria fusca</name>
    <dbReference type="NCBI Taxonomy" id="682080"/>
    <lineage>
        <taxon>Eukaryota</taxon>
        <taxon>Fungi</taxon>
        <taxon>Dikarya</taxon>
        <taxon>Ascomycota</taxon>
        <taxon>Pezizomycotina</taxon>
        <taxon>Dothideomycetes</taxon>
        <taxon>Pleosporomycetidae</taxon>
        <taxon>Pleosporales</taxon>
        <taxon>Tetraplosphaeriaceae</taxon>
        <taxon>Polyplosphaeria</taxon>
    </lineage>
</organism>
<sequence>MAAQSKPLLVYVVAGAFLAYVLYARFTLYLARRRMMRDNGCRPCPHVYNKDPILGLDVLRENRRNGKNGRLLEAGLERFKKFNSNTFHSRIMTMPVIVTMEPENVKSILSVKFKDYNFGARKNALSPLLGHGIFNSDGEDWANSRHMLRPNFARDQVADIEAFERHFKLMLKHIPQDGSTVDLQDLFFKLTIDTSTEFLFNHSTNSLRMSGQDAENNEDVIFSKKFTYAQGDALDRLRLGPFVRFRKNPEGDEAIRICHAYVDKWVDDAVRWAEKNDAEKAAGVSKEEERYVFIHELAKRIKDKKRIRDELMNVLLAGRDTTASLLSNMFFELAKRPDIYSKLRAEVAQFKGRIPTYEELRGLKYLKWCINESLRTHPVVPGNSRIAGRDTILPLGGGPTGTSPLFVPSGTLVMYSPYGMHRRTDLYGPDADAFRPERWETLRPGWEYLPFNGGPRICLGQQYALTEASYVTARMVQVFEGMECRDPEGGVWRESLTLTVCSLNGVRVGLKMASE</sequence>
<evidence type="ECO:0000256" key="4">
    <source>
        <dbReference type="ARBA" id="ARBA00022723"/>
    </source>
</evidence>
<evidence type="ECO:0000313" key="11">
    <source>
        <dbReference type="Proteomes" id="UP000799444"/>
    </source>
</evidence>
<dbReference type="CDD" id="cd11063">
    <property type="entry name" value="CYP52"/>
    <property type="match status" value="1"/>
</dbReference>
<dbReference type="PANTHER" id="PTHR24287:SF17">
    <property type="entry name" value="P450, PUTATIVE (EUROFUNG)-RELATED"/>
    <property type="match status" value="1"/>
</dbReference>
<name>A0A9P4V032_9PLEO</name>
<dbReference type="InterPro" id="IPR036396">
    <property type="entry name" value="Cyt_P450_sf"/>
</dbReference>
<dbReference type="InterPro" id="IPR002402">
    <property type="entry name" value="Cyt_P450_E_grp-II"/>
</dbReference>
<evidence type="ECO:0000256" key="1">
    <source>
        <dbReference type="ARBA" id="ARBA00001971"/>
    </source>
</evidence>
<evidence type="ECO:0000256" key="7">
    <source>
        <dbReference type="ARBA" id="ARBA00023033"/>
    </source>
</evidence>
<dbReference type="InterPro" id="IPR001128">
    <property type="entry name" value="Cyt_P450"/>
</dbReference>
<dbReference type="InterPro" id="IPR047146">
    <property type="entry name" value="Cyt_P450_E_CYP52_fungi"/>
</dbReference>
<dbReference type="InterPro" id="IPR002974">
    <property type="entry name" value="Cyt_P450_E_CYP52_ascomycetes"/>
</dbReference>
<evidence type="ECO:0000256" key="5">
    <source>
        <dbReference type="ARBA" id="ARBA00023002"/>
    </source>
</evidence>
<dbReference type="Gene3D" id="1.10.630.10">
    <property type="entry name" value="Cytochrome P450"/>
    <property type="match status" value="1"/>
</dbReference>
<proteinExistence type="inferred from homology"/>
<keyword evidence="7 9" id="KW-0503">Monooxygenase</keyword>
<comment type="caution">
    <text evidence="10">The sequence shown here is derived from an EMBL/GenBank/DDBJ whole genome shotgun (WGS) entry which is preliminary data.</text>
</comment>
<dbReference type="GO" id="GO:0020037">
    <property type="term" value="F:heme binding"/>
    <property type="evidence" value="ECO:0007669"/>
    <property type="project" value="InterPro"/>
</dbReference>
<dbReference type="GO" id="GO:0005506">
    <property type="term" value="F:iron ion binding"/>
    <property type="evidence" value="ECO:0007669"/>
    <property type="project" value="InterPro"/>
</dbReference>
<evidence type="ECO:0000256" key="2">
    <source>
        <dbReference type="ARBA" id="ARBA00010617"/>
    </source>
</evidence>
<dbReference type="SUPFAM" id="SSF48264">
    <property type="entry name" value="Cytochrome P450"/>
    <property type="match status" value="1"/>
</dbReference>
<accession>A0A9P4V032</accession>
<dbReference type="PROSITE" id="PS00086">
    <property type="entry name" value="CYTOCHROME_P450"/>
    <property type="match status" value="1"/>
</dbReference>
<dbReference type="PRINTS" id="PR01239">
    <property type="entry name" value="EP450IICYP52"/>
</dbReference>
<dbReference type="Proteomes" id="UP000799444">
    <property type="component" value="Unassembled WGS sequence"/>
</dbReference>
<dbReference type="PRINTS" id="PR00464">
    <property type="entry name" value="EP450II"/>
</dbReference>
<comment type="similarity">
    <text evidence="2 9">Belongs to the cytochrome P450 family.</text>
</comment>
<reference evidence="10" key="1">
    <citation type="journal article" date="2020" name="Stud. Mycol.">
        <title>101 Dothideomycetes genomes: a test case for predicting lifestyles and emergence of pathogens.</title>
        <authorList>
            <person name="Haridas S."/>
            <person name="Albert R."/>
            <person name="Binder M."/>
            <person name="Bloem J."/>
            <person name="Labutti K."/>
            <person name="Salamov A."/>
            <person name="Andreopoulos B."/>
            <person name="Baker S."/>
            <person name="Barry K."/>
            <person name="Bills G."/>
            <person name="Bluhm B."/>
            <person name="Cannon C."/>
            <person name="Castanera R."/>
            <person name="Culley D."/>
            <person name="Daum C."/>
            <person name="Ezra D."/>
            <person name="Gonzalez J."/>
            <person name="Henrissat B."/>
            <person name="Kuo A."/>
            <person name="Liang C."/>
            <person name="Lipzen A."/>
            <person name="Lutzoni F."/>
            <person name="Magnuson J."/>
            <person name="Mondo S."/>
            <person name="Nolan M."/>
            <person name="Ohm R."/>
            <person name="Pangilinan J."/>
            <person name="Park H.-J."/>
            <person name="Ramirez L."/>
            <person name="Alfaro M."/>
            <person name="Sun H."/>
            <person name="Tritt A."/>
            <person name="Yoshinaga Y."/>
            <person name="Zwiers L.-H."/>
            <person name="Turgeon B."/>
            <person name="Goodwin S."/>
            <person name="Spatafora J."/>
            <person name="Crous P."/>
            <person name="Grigoriev I."/>
        </authorList>
    </citation>
    <scope>NUCLEOTIDE SEQUENCE</scope>
    <source>
        <strain evidence="10">CBS 125425</strain>
    </source>
</reference>
<comment type="cofactor">
    <cofactor evidence="1 8">
        <name>heme</name>
        <dbReference type="ChEBI" id="CHEBI:30413"/>
    </cofactor>
</comment>
<dbReference type="OrthoDB" id="1470350at2759"/>
<keyword evidence="4 8" id="KW-0479">Metal-binding</keyword>
<dbReference type="PRINTS" id="PR00385">
    <property type="entry name" value="P450"/>
</dbReference>
<evidence type="ECO:0000256" key="9">
    <source>
        <dbReference type="RuleBase" id="RU000461"/>
    </source>
</evidence>
<dbReference type="PANTHER" id="PTHR24287">
    <property type="entry name" value="P450, PUTATIVE (EUROFUNG)-RELATED"/>
    <property type="match status" value="1"/>
</dbReference>
<gene>
    <name evidence="10" type="ORF">EJ04DRAFT_577910</name>
</gene>
<dbReference type="GO" id="GO:0016712">
    <property type="term" value="F:oxidoreductase activity, acting on paired donors, with incorporation or reduction of molecular oxygen, reduced flavin or flavoprotein as one donor, and incorporation of one atom of oxygen"/>
    <property type="evidence" value="ECO:0007669"/>
    <property type="project" value="InterPro"/>
</dbReference>
<keyword evidence="11" id="KW-1185">Reference proteome</keyword>
<evidence type="ECO:0000256" key="6">
    <source>
        <dbReference type="ARBA" id="ARBA00023004"/>
    </source>
</evidence>
<keyword evidence="6 8" id="KW-0408">Iron</keyword>
<protein>
    <submittedName>
        <fullName evidence="10">Cytochrome P450</fullName>
    </submittedName>
</protein>
<dbReference type="Pfam" id="PF00067">
    <property type="entry name" value="p450"/>
    <property type="match status" value="1"/>
</dbReference>
<evidence type="ECO:0000256" key="8">
    <source>
        <dbReference type="PIRSR" id="PIRSR602402-1"/>
    </source>
</evidence>
<dbReference type="AlphaFoldDB" id="A0A9P4V032"/>
<keyword evidence="3 8" id="KW-0349">Heme</keyword>
<evidence type="ECO:0000256" key="3">
    <source>
        <dbReference type="ARBA" id="ARBA00022617"/>
    </source>
</evidence>
<keyword evidence="5 9" id="KW-0560">Oxidoreductase</keyword>